<gene>
    <name evidence="7" type="ORF">FCC1311_029522</name>
</gene>
<dbReference type="InterPro" id="IPR011006">
    <property type="entry name" value="CheY-like_superfamily"/>
</dbReference>
<feature type="region of interest" description="Disordered" evidence="4">
    <location>
        <begin position="480"/>
        <end position="500"/>
    </location>
</feature>
<dbReference type="PROSITE" id="PS50110">
    <property type="entry name" value="RESPONSE_REGULATORY"/>
    <property type="match status" value="1"/>
</dbReference>
<evidence type="ECO:0000256" key="2">
    <source>
        <dbReference type="ARBA" id="ARBA00023012"/>
    </source>
</evidence>
<name>A0A2R5GER5_9STRA</name>
<dbReference type="Gene3D" id="3.30.450.20">
    <property type="entry name" value="PAS domain"/>
    <property type="match status" value="1"/>
</dbReference>
<dbReference type="SUPFAM" id="SSF47384">
    <property type="entry name" value="Homodimeric domain of signal transducing histidine kinase"/>
    <property type="match status" value="1"/>
</dbReference>
<dbReference type="InterPro" id="IPR036097">
    <property type="entry name" value="HisK_dim/P_sf"/>
</dbReference>
<organism evidence="7 8">
    <name type="scientific">Hondaea fermentalgiana</name>
    <dbReference type="NCBI Taxonomy" id="2315210"/>
    <lineage>
        <taxon>Eukaryota</taxon>
        <taxon>Sar</taxon>
        <taxon>Stramenopiles</taxon>
        <taxon>Bigyra</taxon>
        <taxon>Labyrinthulomycetes</taxon>
        <taxon>Thraustochytrida</taxon>
        <taxon>Thraustochytriidae</taxon>
        <taxon>Hondaea</taxon>
    </lineage>
</organism>
<keyword evidence="7" id="KW-0675">Receptor</keyword>
<keyword evidence="2" id="KW-0902">Two-component regulatory system</keyword>
<accession>A0A2R5GER5</accession>
<keyword evidence="1 3" id="KW-0597">Phosphoprotein</keyword>
<feature type="compositionally biased region" description="Basic residues" evidence="4">
    <location>
        <begin position="441"/>
        <end position="452"/>
    </location>
</feature>
<dbReference type="AlphaFoldDB" id="A0A2R5GER5"/>
<dbReference type="SMART" id="SM00387">
    <property type="entry name" value="HATPase_c"/>
    <property type="match status" value="1"/>
</dbReference>
<evidence type="ECO:0000256" key="4">
    <source>
        <dbReference type="SAM" id="MobiDB-lite"/>
    </source>
</evidence>
<dbReference type="Gene3D" id="3.30.565.10">
    <property type="entry name" value="Histidine kinase-like ATPase, C-terminal domain"/>
    <property type="match status" value="1"/>
</dbReference>
<dbReference type="InterPro" id="IPR001789">
    <property type="entry name" value="Sig_transdc_resp-reg_receiver"/>
</dbReference>
<feature type="modified residue" description="4-aspartylphosphate" evidence="3">
    <location>
        <position position="686"/>
    </location>
</feature>
<dbReference type="Proteomes" id="UP000241890">
    <property type="component" value="Unassembled WGS sequence"/>
</dbReference>
<dbReference type="InterPro" id="IPR005467">
    <property type="entry name" value="His_kinase_dom"/>
</dbReference>
<dbReference type="GO" id="GO:0000155">
    <property type="term" value="F:phosphorelay sensor kinase activity"/>
    <property type="evidence" value="ECO:0007669"/>
    <property type="project" value="InterPro"/>
</dbReference>
<dbReference type="Gene3D" id="3.40.50.2300">
    <property type="match status" value="1"/>
</dbReference>
<dbReference type="InterPro" id="IPR003594">
    <property type="entry name" value="HATPase_dom"/>
</dbReference>
<evidence type="ECO:0000259" key="6">
    <source>
        <dbReference type="PROSITE" id="PS50110"/>
    </source>
</evidence>
<evidence type="ECO:0000313" key="8">
    <source>
        <dbReference type="Proteomes" id="UP000241890"/>
    </source>
</evidence>
<evidence type="ECO:0000313" key="7">
    <source>
        <dbReference type="EMBL" id="GBG26731.1"/>
    </source>
</evidence>
<evidence type="ECO:0000256" key="1">
    <source>
        <dbReference type="ARBA" id="ARBA00022553"/>
    </source>
</evidence>
<dbReference type="SUPFAM" id="SSF52172">
    <property type="entry name" value="CheY-like"/>
    <property type="match status" value="1"/>
</dbReference>
<keyword evidence="8" id="KW-1185">Reference proteome</keyword>
<dbReference type="SMART" id="SM00448">
    <property type="entry name" value="REC"/>
    <property type="match status" value="1"/>
</dbReference>
<dbReference type="PANTHER" id="PTHR45339">
    <property type="entry name" value="HYBRID SIGNAL TRANSDUCTION HISTIDINE KINASE J"/>
    <property type="match status" value="1"/>
</dbReference>
<dbReference type="PANTHER" id="PTHR45339:SF1">
    <property type="entry name" value="HYBRID SIGNAL TRANSDUCTION HISTIDINE KINASE J"/>
    <property type="match status" value="1"/>
</dbReference>
<dbReference type="SUPFAM" id="SSF55874">
    <property type="entry name" value="ATPase domain of HSP90 chaperone/DNA topoisomerase II/histidine kinase"/>
    <property type="match status" value="2"/>
</dbReference>
<dbReference type="InParanoid" id="A0A2R5GER5"/>
<protein>
    <submittedName>
        <fullName evidence="7">Ethylene receptor</fullName>
    </submittedName>
</protein>
<dbReference type="PRINTS" id="PR00344">
    <property type="entry name" value="BCTRLSENSOR"/>
</dbReference>
<feature type="region of interest" description="Disordered" evidence="4">
    <location>
        <begin position="419"/>
        <end position="468"/>
    </location>
</feature>
<feature type="domain" description="Histidine kinase" evidence="5">
    <location>
        <begin position="253"/>
        <end position="581"/>
    </location>
</feature>
<evidence type="ECO:0000259" key="5">
    <source>
        <dbReference type="PROSITE" id="PS50109"/>
    </source>
</evidence>
<dbReference type="InterPro" id="IPR036890">
    <property type="entry name" value="HATPase_C_sf"/>
</dbReference>
<dbReference type="EMBL" id="BEYU01000022">
    <property type="protein sequence ID" value="GBG26731.1"/>
    <property type="molecule type" value="Genomic_DNA"/>
</dbReference>
<dbReference type="OrthoDB" id="43115at2759"/>
<dbReference type="Pfam" id="PF00512">
    <property type="entry name" value="HisKA"/>
    <property type="match status" value="1"/>
</dbReference>
<proteinExistence type="predicted"/>
<dbReference type="Gene3D" id="1.10.287.130">
    <property type="match status" value="1"/>
</dbReference>
<sequence length="760" mass="82560">MAVELLQAERDAFARVVNDAPATPEEPLCIYRGEERVLVYGNRAFWALAPKDSLAVGQPLQVSAWPPLCKRRACHGGQPPEHRWEETEIQNVNGQSWCYAVGKVSAAAQRTHTAKSSCADLLMDRDDVVVCCVDASGDVSFANATFATLMGEDQIIGVPAGRIFAGKPEVACLLRALAGNEECEFRLIMKSEASGTRMFQMYGKPTKSNGAEASPFAFVGTEISDRVVLDRELAQGRLNVAATERVKSTFLSLVTHELRTPLVSILGSMDVLLDMQLEAKQASLVRSASRSGEHLIQMLGNIIDMSKLGSGAITLTREHVSVGDMLTEVECLVRCNAAEKDLTVSLQIGRGVPSQVVGDKSRLVQILFKVLDNAVKFSHEGSHVLVNISGQWHEDPREHSAATGALLWDPEVKSPGFNSSCSCSGSGSDDGKSHDYLPGHPFRRKRLLRSKHSASSAGTSSSASGTKGEVCSSVCSSTSAGFPQQDFSPPAEGRNPSDRRQPFRELVVQIQDFGGGIDPQQLQHVFEPFAMGDDSFSRSCTGTGLGLPLCKRLLDLMGGSIRLHSEVDAGTCATVHLPLEVPEPLQLLQATGQHVAIGPSIWKVEHHAAFSEKRSSFKTSVRKPISMDALQDFHVLLVEDTPLIQVIMMKFLRGARMKVTLAKNGREAVDYFEQSDAGTFDVVLMDLQMPIMDGFSATRMIRACERKRKTEPLPLLALTAFTLAQDLDACLEAGCDSYLIKPVKRELLLSAILSALRGTR</sequence>
<reference evidence="7 8" key="1">
    <citation type="submission" date="2017-12" db="EMBL/GenBank/DDBJ databases">
        <title>Sequencing, de novo assembly and annotation of complete genome of a new Thraustochytrid species, strain FCC1311.</title>
        <authorList>
            <person name="Sedici K."/>
            <person name="Godart F."/>
            <person name="Aiese Cigliano R."/>
            <person name="Sanseverino W."/>
            <person name="Barakat M."/>
            <person name="Ortet P."/>
            <person name="Marechal E."/>
            <person name="Cagnac O."/>
            <person name="Amato A."/>
        </authorList>
    </citation>
    <scope>NUCLEOTIDE SEQUENCE [LARGE SCALE GENOMIC DNA]</scope>
</reference>
<dbReference type="Pfam" id="PF02518">
    <property type="entry name" value="HATPase_c"/>
    <property type="match status" value="1"/>
</dbReference>
<feature type="domain" description="Response regulatory" evidence="6">
    <location>
        <begin position="634"/>
        <end position="756"/>
    </location>
</feature>
<comment type="caution">
    <text evidence="7">The sequence shown here is derived from an EMBL/GenBank/DDBJ whole genome shotgun (WGS) entry which is preliminary data.</text>
</comment>
<dbReference type="SMART" id="SM00388">
    <property type="entry name" value="HisKA"/>
    <property type="match status" value="1"/>
</dbReference>
<dbReference type="InterPro" id="IPR003661">
    <property type="entry name" value="HisK_dim/P_dom"/>
</dbReference>
<dbReference type="CDD" id="cd00082">
    <property type="entry name" value="HisKA"/>
    <property type="match status" value="1"/>
</dbReference>
<dbReference type="InterPro" id="IPR004358">
    <property type="entry name" value="Sig_transdc_His_kin-like_C"/>
</dbReference>
<feature type="compositionally biased region" description="Low complexity" evidence="4">
    <location>
        <begin position="453"/>
        <end position="466"/>
    </location>
</feature>
<dbReference type="Pfam" id="PF00072">
    <property type="entry name" value="Response_reg"/>
    <property type="match status" value="1"/>
</dbReference>
<evidence type="ECO:0000256" key="3">
    <source>
        <dbReference type="PROSITE-ProRule" id="PRU00169"/>
    </source>
</evidence>
<dbReference type="CDD" id="cd17546">
    <property type="entry name" value="REC_hyHK_CKI1_RcsC-like"/>
    <property type="match status" value="1"/>
</dbReference>
<dbReference type="PROSITE" id="PS50109">
    <property type="entry name" value="HIS_KIN"/>
    <property type="match status" value="1"/>
</dbReference>